<sequence length="316" mass="34304">MIIATRERPRQLARALASLAALDYGRYEVLVVDNEPESDATRRAAEDADGPVRYLRTRRRGVARAHNLGVLEATGSILAFTDDDVTVDRSWLAAIAETFADPQVGCVTGLIMPGELETPQQAMLERRGGYGKGFAAKVFPAPPGSPPDPGERLFPFTAGRMGSGANMAFDARLLRELGGFDPALGPGTPARAGEDLLALFRAAAAGRRVVYQPDALVWHHHRREPGALEAQALGYGIGLGAYLTSALVHEPRMLPAFFRLLPDGVRYALRNSSKDQDAAAWPRRLAALERRGLIRGPAAYAHSRWADRHPATVRSR</sequence>
<dbReference type="CDD" id="cd00761">
    <property type="entry name" value="Glyco_tranf_GTA_type"/>
    <property type="match status" value="1"/>
</dbReference>
<name>A0A941EGR9_9ACTN</name>
<evidence type="ECO:0000259" key="1">
    <source>
        <dbReference type="Pfam" id="PF00535"/>
    </source>
</evidence>
<organism evidence="2 3">
    <name type="scientific">Actinospica acidithermotolerans</name>
    <dbReference type="NCBI Taxonomy" id="2828514"/>
    <lineage>
        <taxon>Bacteria</taxon>
        <taxon>Bacillati</taxon>
        <taxon>Actinomycetota</taxon>
        <taxon>Actinomycetes</taxon>
        <taxon>Catenulisporales</taxon>
        <taxon>Actinospicaceae</taxon>
        <taxon>Actinospica</taxon>
    </lineage>
</organism>
<dbReference type="RefSeq" id="WP_212522280.1">
    <property type="nucleotide sequence ID" value="NZ_JAGSOH010000191.1"/>
</dbReference>
<dbReference type="InterPro" id="IPR050834">
    <property type="entry name" value="Glycosyltransf_2"/>
</dbReference>
<dbReference type="InterPro" id="IPR029044">
    <property type="entry name" value="Nucleotide-diphossugar_trans"/>
</dbReference>
<dbReference type="Pfam" id="PF13641">
    <property type="entry name" value="Glyco_tranf_2_3"/>
    <property type="match status" value="1"/>
</dbReference>
<feature type="domain" description="Glycosyltransferase 2-like" evidence="1">
    <location>
        <begin position="2"/>
        <end position="127"/>
    </location>
</feature>
<protein>
    <submittedName>
        <fullName evidence="2">Glycosyltransferase</fullName>
        <ecNumber evidence="2">2.4.-.-</ecNumber>
    </submittedName>
</protein>
<dbReference type="PANTHER" id="PTHR43685:SF3">
    <property type="entry name" value="SLR2126 PROTEIN"/>
    <property type="match status" value="1"/>
</dbReference>
<keyword evidence="2" id="KW-0328">Glycosyltransferase</keyword>
<evidence type="ECO:0000313" key="2">
    <source>
        <dbReference type="EMBL" id="MBR7831166.1"/>
    </source>
</evidence>
<comment type="caution">
    <text evidence="2">The sequence shown here is derived from an EMBL/GenBank/DDBJ whole genome shotgun (WGS) entry which is preliminary data.</text>
</comment>
<dbReference type="InterPro" id="IPR001173">
    <property type="entry name" value="Glyco_trans_2-like"/>
</dbReference>
<dbReference type="PANTHER" id="PTHR43685">
    <property type="entry name" value="GLYCOSYLTRANSFERASE"/>
    <property type="match status" value="1"/>
</dbReference>
<dbReference type="EMBL" id="JAGSOH010000191">
    <property type="protein sequence ID" value="MBR7831166.1"/>
    <property type="molecule type" value="Genomic_DNA"/>
</dbReference>
<reference evidence="2" key="1">
    <citation type="submission" date="2021-04" db="EMBL/GenBank/DDBJ databases">
        <title>Genome based classification of Actinospica acidithermotolerans sp. nov., an actinobacterium isolated from an Indonesian hot spring.</title>
        <authorList>
            <person name="Kusuma A.B."/>
            <person name="Putra K.E."/>
            <person name="Nafisah S."/>
            <person name="Loh J."/>
            <person name="Nouioui I."/>
            <person name="Goodfellow M."/>
        </authorList>
    </citation>
    <scope>NUCLEOTIDE SEQUENCE</scope>
    <source>
        <strain evidence="2">MGRD01-02</strain>
    </source>
</reference>
<dbReference type="Proteomes" id="UP000676325">
    <property type="component" value="Unassembled WGS sequence"/>
</dbReference>
<dbReference type="Pfam" id="PF00535">
    <property type="entry name" value="Glycos_transf_2"/>
    <property type="match status" value="1"/>
</dbReference>
<dbReference type="GO" id="GO:0016757">
    <property type="term" value="F:glycosyltransferase activity"/>
    <property type="evidence" value="ECO:0007669"/>
    <property type="project" value="UniProtKB-KW"/>
</dbReference>
<dbReference type="AlphaFoldDB" id="A0A941EGR9"/>
<keyword evidence="3" id="KW-1185">Reference proteome</keyword>
<accession>A0A941EGR9</accession>
<evidence type="ECO:0000313" key="3">
    <source>
        <dbReference type="Proteomes" id="UP000676325"/>
    </source>
</evidence>
<dbReference type="SUPFAM" id="SSF53448">
    <property type="entry name" value="Nucleotide-diphospho-sugar transferases"/>
    <property type="match status" value="1"/>
</dbReference>
<gene>
    <name evidence="2" type="ORF">KDK95_32975</name>
</gene>
<dbReference type="Gene3D" id="3.90.550.10">
    <property type="entry name" value="Spore Coat Polysaccharide Biosynthesis Protein SpsA, Chain A"/>
    <property type="match status" value="1"/>
</dbReference>
<keyword evidence="2" id="KW-0808">Transferase</keyword>
<dbReference type="EC" id="2.4.-.-" evidence="2"/>
<proteinExistence type="predicted"/>